<proteinExistence type="predicted"/>
<comment type="caution">
    <text evidence="3">The sequence shown here is derived from an EMBL/GenBank/DDBJ whole genome shotgun (WGS) entry which is preliminary data.</text>
</comment>
<dbReference type="PANTHER" id="PTHR37464:SF1">
    <property type="entry name" value="BLL2463 PROTEIN"/>
    <property type="match status" value="1"/>
</dbReference>
<dbReference type="SUPFAM" id="SSF53300">
    <property type="entry name" value="vWA-like"/>
    <property type="match status" value="1"/>
</dbReference>
<dbReference type="Proteomes" id="UP000478417">
    <property type="component" value="Unassembled WGS sequence"/>
</dbReference>
<dbReference type="InterPro" id="IPR036465">
    <property type="entry name" value="vWFA_dom_sf"/>
</dbReference>
<name>A0A6B2M4R1_9BACT</name>
<keyword evidence="1" id="KW-0472">Membrane</keyword>
<feature type="transmembrane region" description="Helical" evidence="1">
    <location>
        <begin position="57"/>
        <end position="79"/>
    </location>
</feature>
<keyword evidence="1" id="KW-1133">Transmembrane helix</keyword>
<feature type="domain" description="Aerotolerance regulator N-terminal" evidence="2">
    <location>
        <begin position="1"/>
        <end position="77"/>
    </location>
</feature>
<dbReference type="InterPro" id="IPR024163">
    <property type="entry name" value="Aerotolerance_reg_N"/>
</dbReference>
<organism evidence="3 4">
    <name type="scientific">Oceanipulchritudo coccoides</name>
    <dbReference type="NCBI Taxonomy" id="2706888"/>
    <lineage>
        <taxon>Bacteria</taxon>
        <taxon>Pseudomonadati</taxon>
        <taxon>Verrucomicrobiota</taxon>
        <taxon>Opitutia</taxon>
        <taxon>Puniceicoccales</taxon>
        <taxon>Oceanipulchritudinaceae</taxon>
        <taxon>Oceanipulchritudo</taxon>
    </lineage>
</organism>
<dbReference type="RefSeq" id="WP_163966459.1">
    <property type="nucleotide sequence ID" value="NZ_JAAGNX010000003.1"/>
</dbReference>
<evidence type="ECO:0000259" key="2">
    <source>
        <dbReference type="Pfam" id="PF07584"/>
    </source>
</evidence>
<evidence type="ECO:0000256" key="1">
    <source>
        <dbReference type="SAM" id="Phobius"/>
    </source>
</evidence>
<sequence length="633" mass="68723">MLTFAQPLLLIALGGLVIPVLIHRISRSRPTPWRFPSISKIRQTPLPRHGSRSLSDLLLLLLRILLLALLILALAGPVWRTQSPDSATAGAEDGSSVIVVDFSSSMSGWGAMEEIREILIKLRTESPDQIAWIVHADGVIARQPAGDKRDSIDSLLRFLEENTPPAEAGNPVAALQEAVALFGNTALRKLVLVSDFQSTDWSSTLPAIPDTINLEIQRVGTRMREQNVSIHQVQTVPGEKGRIRILAEVMNFSGDELVAMAELEIDGQKTSQELNLKANARSPVVFELQQPEGAADSVLTILLEDDPYPRDNTARFSASPPPPLNVLALNSEGNLSGPSEEIFFIDQALQIASENEWIQFSVLPAGPNSINPDTLARTAAVIVPSSTTGDKSVPWRELKQYAQDGGLVLVTLGEDAVRSIQTMKMGEIPVPDYLGLAGRDRFTRHYIGPLADSSPLAEIFEGPAMRDLFLMTIRQYTRLKAPEDGLALLQSESGDPLLLDLPVGNGHLVISAFPWDRMASDFPLRPSFLPVVREVMGMSLDSTRAISQSGYQSAFPKSESVTSIIPRDALVNRLRGGIVSGESGGTPLQSQGMESPGIHLAPWLLLAGLVIWLLESLLAAKLIEIPQGGRREA</sequence>
<dbReference type="PANTHER" id="PTHR37464">
    <property type="entry name" value="BLL2463 PROTEIN"/>
    <property type="match status" value="1"/>
</dbReference>
<keyword evidence="1" id="KW-0812">Transmembrane</keyword>
<dbReference type="AlphaFoldDB" id="A0A6B2M4R1"/>
<protein>
    <submittedName>
        <fullName evidence="3">VWA domain-containing protein</fullName>
    </submittedName>
</protein>
<accession>A0A6B2M4R1</accession>
<dbReference type="SUPFAM" id="SSF52317">
    <property type="entry name" value="Class I glutamine amidotransferase-like"/>
    <property type="match status" value="1"/>
</dbReference>
<evidence type="ECO:0000313" key="3">
    <source>
        <dbReference type="EMBL" id="NDV63219.1"/>
    </source>
</evidence>
<keyword evidence="4" id="KW-1185">Reference proteome</keyword>
<dbReference type="NCBIfam" id="TIGR02226">
    <property type="entry name" value="two_anch"/>
    <property type="match status" value="1"/>
</dbReference>
<reference evidence="3 4" key="1">
    <citation type="submission" date="2020-02" db="EMBL/GenBank/DDBJ databases">
        <title>Albibacoteraceae fam. nov., the first described family within the subdivision 4 Verrucomicrobia.</title>
        <authorList>
            <person name="Xi F."/>
        </authorList>
    </citation>
    <scope>NUCLEOTIDE SEQUENCE [LARGE SCALE GENOMIC DNA]</scope>
    <source>
        <strain evidence="3 4">CK1056</strain>
    </source>
</reference>
<dbReference type="CDD" id="cd00198">
    <property type="entry name" value="vWFA"/>
    <property type="match status" value="1"/>
</dbReference>
<dbReference type="InterPro" id="IPR011933">
    <property type="entry name" value="Double_TM_dom"/>
</dbReference>
<evidence type="ECO:0000313" key="4">
    <source>
        <dbReference type="Proteomes" id="UP000478417"/>
    </source>
</evidence>
<dbReference type="Pfam" id="PF07584">
    <property type="entry name" value="BatA"/>
    <property type="match status" value="1"/>
</dbReference>
<dbReference type="Gene3D" id="3.40.50.410">
    <property type="entry name" value="von Willebrand factor, type A domain"/>
    <property type="match status" value="1"/>
</dbReference>
<dbReference type="EMBL" id="JAAGNX010000003">
    <property type="protein sequence ID" value="NDV63219.1"/>
    <property type="molecule type" value="Genomic_DNA"/>
</dbReference>
<dbReference type="InterPro" id="IPR029062">
    <property type="entry name" value="Class_I_gatase-like"/>
</dbReference>
<gene>
    <name evidence="3" type="ORF">G0Q06_12205</name>
</gene>
<feature type="transmembrane region" description="Helical" evidence="1">
    <location>
        <begin position="6"/>
        <end position="25"/>
    </location>
</feature>